<keyword evidence="4" id="KW-1133">Transmembrane helix</keyword>
<evidence type="ECO:0000313" key="6">
    <source>
        <dbReference type="EMBL" id="SEB02562.1"/>
    </source>
</evidence>
<feature type="transmembrane region" description="Helical" evidence="4">
    <location>
        <begin position="5"/>
        <end position="22"/>
    </location>
</feature>
<dbReference type="Gene3D" id="2.40.30.170">
    <property type="match status" value="1"/>
</dbReference>
<evidence type="ECO:0000313" key="7">
    <source>
        <dbReference type="Proteomes" id="UP000242469"/>
    </source>
</evidence>
<feature type="domain" description="Multidrug resistance protein MdtA-like barrel-sandwich hybrid" evidence="5">
    <location>
        <begin position="67"/>
        <end position="207"/>
    </location>
</feature>
<reference evidence="7" key="1">
    <citation type="submission" date="2016-10" db="EMBL/GenBank/DDBJ databases">
        <authorList>
            <person name="Varghese N."/>
            <person name="Submissions S."/>
        </authorList>
    </citation>
    <scope>NUCLEOTIDE SEQUENCE [LARGE SCALE GENOMIC DNA]</scope>
    <source>
        <strain evidence="7">DSM 11526</strain>
    </source>
</reference>
<dbReference type="NCBIfam" id="TIGR01730">
    <property type="entry name" value="RND_mfp"/>
    <property type="match status" value="1"/>
</dbReference>
<keyword evidence="4" id="KW-0812">Transmembrane</keyword>
<dbReference type="PANTHER" id="PTHR30469:SF12">
    <property type="entry name" value="MULTIDRUG RESISTANCE PROTEIN MDTA"/>
    <property type="match status" value="1"/>
</dbReference>
<evidence type="ECO:0000256" key="4">
    <source>
        <dbReference type="SAM" id="Phobius"/>
    </source>
</evidence>
<proteinExistence type="inferred from homology"/>
<gene>
    <name evidence="6" type="ORF">SAMN02745729_11377</name>
</gene>
<dbReference type="Pfam" id="PF25917">
    <property type="entry name" value="BSH_RND"/>
    <property type="match status" value="1"/>
</dbReference>
<name>A0A1H4G1E8_9GAMM</name>
<keyword evidence="2" id="KW-0175">Coiled coil</keyword>
<evidence type="ECO:0000256" key="3">
    <source>
        <dbReference type="SAM" id="MobiDB-lite"/>
    </source>
</evidence>
<sequence>MIKRILPLIVILVMATLGWLIYSNPPEVHRGKPPQPARINVDTQTIAAAPYRVMIESYGRIRPRTQSTLQPQVSGEVVWLAADFRAGGFFEKGEELIRLDSRDYAAEVAQAEASVISARQQLAEEQARADQAAADWERLGNSGQAPALVLRKPQLASARASLASAEAVLAKARLNLERTRIRAPYAGRVLEKSVDLGQVVSSNTTLAEIYAVDYLEVRLPLQSRDLGFVDLPEEYRFDQTGGTQPRVELISDLVQREVWSGRIVQTEGAIDATSRQLHVLAQLDDPYGEKAVDRVPLKVGQYVTARIEGREIPDAIVIPNRAIYQGSYVYRVENGVLQRQPIRIDWQNETEALIGEGLEPGDELVLTSLGQVISGTPVKIRGAAKPESEQPSEGPAVQGQRRAAGEQP</sequence>
<evidence type="ECO:0000259" key="5">
    <source>
        <dbReference type="Pfam" id="PF25917"/>
    </source>
</evidence>
<dbReference type="GO" id="GO:0015562">
    <property type="term" value="F:efflux transmembrane transporter activity"/>
    <property type="evidence" value="ECO:0007669"/>
    <property type="project" value="TreeGrafter"/>
</dbReference>
<dbReference type="Proteomes" id="UP000242469">
    <property type="component" value="Unassembled WGS sequence"/>
</dbReference>
<dbReference type="EMBL" id="FNRJ01000013">
    <property type="protein sequence ID" value="SEB02562.1"/>
    <property type="molecule type" value="Genomic_DNA"/>
</dbReference>
<protein>
    <submittedName>
        <fullName evidence="6">RND family efflux transporter, MFP subunit</fullName>
    </submittedName>
</protein>
<dbReference type="PANTHER" id="PTHR30469">
    <property type="entry name" value="MULTIDRUG RESISTANCE PROTEIN MDTA"/>
    <property type="match status" value="1"/>
</dbReference>
<feature type="region of interest" description="Disordered" evidence="3">
    <location>
        <begin position="380"/>
        <end position="408"/>
    </location>
</feature>
<accession>A0A1H4G1E8</accession>
<dbReference type="OrthoDB" id="5730196at2"/>
<dbReference type="RefSeq" id="WP_091827318.1">
    <property type="nucleotide sequence ID" value="NZ_FNRJ01000013.1"/>
</dbReference>
<dbReference type="AlphaFoldDB" id="A0A1H4G1E8"/>
<dbReference type="GO" id="GO:1990281">
    <property type="term" value="C:efflux pump complex"/>
    <property type="evidence" value="ECO:0007669"/>
    <property type="project" value="TreeGrafter"/>
</dbReference>
<feature type="coiled-coil region" evidence="2">
    <location>
        <begin position="108"/>
        <end position="182"/>
    </location>
</feature>
<comment type="similarity">
    <text evidence="1">Belongs to the membrane fusion protein (MFP) (TC 8.A.1) family.</text>
</comment>
<dbReference type="SUPFAM" id="SSF111369">
    <property type="entry name" value="HlyD-like secretion proteins"/>
    <property type="match status" value="1"/>
</dbReference>
<dbReference type="STRING" id="1122198.SAMN02745729_11377"/>
<dbReference type="InterPro" id="IPR058625">
    <property type="entry name" value="MdtA-like_BSH"/>
</dbReference>
<dbReference type="Gene3D" id="2.40.420.20">
    <property type="match status" value="1"/>
</dbReference>
<evidence type="ECO:0000256" key="1">
    <source>
        <dbReference type="ARBA" id="ARBA00009477"/>
    </source>
</evidence>
<evidence type="ECO:0000256" key="2">
    <source>
        <dbReference type="SAM" id="Coils"/>
    </source>
</evidence>
<keyword evidence="7" id="KW-1185">Reference proteome</keyword>
<dbReference type="Gene3D" id="2.40.50.100">
    <property type="match status" value="1"/>
</dbReference>
<dbReference type="Gene3D" id="1.10.287.470">
    <property type="entry name" value="Helix hairpin bin"/>
    <property type="match status" value="1"/>
</dbReference>
<keyword evidence="4" id="KW-0472">Membrane</keyword>
<organism evidence="6 7">
    <name type="scientific">Marinobacterium iners DSM 11526</name>
    <dbReference type="NCBI Taxonomy" id="1122198"/>
    <lineage>
        <taxon>Bacteria</taxon>
        <taxon>Pseudomonadati</taxon>
        <taxon>Pseudomonadota</taxon>
        <taxon>Gammaproteobacteria</taxon>
        <taxon>Oceanospirillales</taxon>
        <taxon>Oceanospirillaceae</taxon>
        <taxon>Marinobacterium</taxon>
    </lineage>
</organism>
<dbReference type="InterPro" id="IPR006143">
    <property type="entry name" value="RND_pump_MFP"/>
</dbReference>